<dbReference type="InterPro" id="IPR019345">
    <property type="entry name" value="ARMET_C"/>
</dbReference>
<dbReference type="AlphaFoldDB" id="A0AAD1VZW6"/>
<evidence type="ECO:0000313" key="9">
    <source>
        <dbReference type="EMBL" id="CAH2275646.1"/>
    </source>
</evidence>
<dbReference type="InterPro" id="IPR045332">
    <property type="entry name" value="ARMET_N"/>
</dbReference>
<evidence type="ECO:0000256" key="3">
    <source>
        <dbReference type="ARBA" id="ARBA00022525"/>
    </source>
</evidence>
<protein>
    <recommendedName>
        <fullName evidence="11">Cerebral dopamine neurotrophic factor</fullName>
    </recommendedName>
</protein>
<evidence type="ECO:0008006" key="11">
    <source>
        <dbReference type="Google" id="ProtNLM"/>
    </source>
</evidence>
<keyword evidence="5" id="KW-1015">Disulfide bond</keyword>
<dbReference type="FunFam" id="1.10.225.10:FF:000003">
    <property type="entry name" value="Mesencephalic astrocyte-derived neurotrophic factor"/>
    <property type="match status" value="1"/>
</dbReference>
<name>A0AAD1VZW6_PELCU</name>
<evidence type="ECO:0000256" key="6">
    <source>
        <dbReference type="SAM" id="SignalP"/>
    </source>
</evidence>
<dbReference type="InterPro" id="IPR036361">
    <property type="entry name" value="SAP_dom_sf"/>
</dbReference>
<dbReference type="InterPro" id="IPR045333">
    <property type="entry name" value="ARMET-like"/>
</dbReference>
<comment type="similarity">
    <text evidence="2">Belongs to the ARMET family.</text>
</comment>
<dbReference type="Pfam" id="PF10208">
    <property type="entry name" value="ARMET_C"/>
    <property type="match status" value="1"/>
</dbReference>
<dbReference type="GO" id="GO:0071542">
    <property type="term" value="P:dopaminergic neuron differentiation"/>
    <property type="evidence" value="ECO:0007669"/>
    <property type="project" value="TreeGrafter"/>
</dbReference>
<evidence type="ECO:0000259" key="7">
    <source>
        <dbReference type="Pfam" id="PF10208"/>
    </source>
</evidence>
<dbReference type="GO" id="GO:0005615">
    <property type="term" value="C:extracellular space"/>
    <property type="evidence" value="ECO:0007669"/>
    <property type="project" value="TreeGrafter"/>
</dbReference>
<dbReference type="FunFam" id="1.10.720.30:FF:000003">
    <property type="entry name" value="Mesencephalic astrocyte-derived neurotrophic factor"/>
    <property type="match status" value="1"/>
</dbReference>
<dbReference type="SUPFAM" id="SSF68906">
    <property type="entry name" value="SAP domain"/>
    <property type="match status" value="1"/>
</dbReference>
<organism evidence="9 10">
    <name type="scientific">Pelobates cultripes</name>
    <name type="common">Western spadefoot toad</name>
    <dbReference type="NCBI Taxonomy" id="61616"/>
    <lineage>
        <taxon>Eukaryota</taxon>
        <taxon>Metazoa</taxon>
        <taxon>Chordata</taxon>
        <taxon>Craniata</taxon>
        <taxon>Vertebrata</taxon>
        <taxon>Euteleostomi</taxon>
        <taxon>Amphibia</taxon>
        <taxon>Batrachia</taxon>
        <taxon>Anura</taxon>
        <taxon>Pelobatoidea</taxon>
        <taxon>Pelobatidae</taxon>
        <taxon>Pelobates</taxon>
    </lineage>
</organism>
<dbReference type="Gene3D" id="1.10.720.30">
    <property type="entry name" value="SAP domain"/>
    <property type="match status" value="1"/>
</dbReference>
<evidence type="ECO:0000256" key="1">
    <source>
        <dbReference type="ARBA" id="ARBA00004613"/>
    </source>
</evidence>
<keyword evidence="4 6" id="KW-0732">Signal</keyword>
<reference evidence="9" key="1">
    <citation type="submission" date="2022-03" db="EMBL/GenBank/DDBJ databases">
        <authorList>
            <person name="Alioto T."/>
            <person name="Alioto T."/>
            <person name="Gomez Garrido J."/>
        </authorList>
    </citation>
    <scope>NUCLEOTIDE SEQUENCE</scope>
</reference>
<dbReference type="Gene3D" id="1.10.225.10">
    <property type="entry name" value="Saposin-like"/>
    <property type="match status" value="1"/>
</dbReference>
<evidence type="ECO:0000256" key="5">
    <source>
        <dbReference type="ARBA" id="ARBA00023157"/>
    </source>
</evidence>
<dbReference type="EMBL" id="OW240914">
    <property type="protein sequence ID" value="CAH2275646.1"/>
    <property type="molecule type" value="Genomic_DNA"/>
</dbReference>
<keyword evidence="10" id="KW-1185">Reference proteome</keyword>
<dbReference type="GO" id="GO:0005783">
    <property type="term" value="C:endoplasmic reticulum"/>
    <property type="evidence" value="ECO:0007669"/>
    <property type="project" value="TreeGrafter"/>
</dbReference>
<keyword evidence="3" id="KW-0964">Secreted</keyword>
<dbReference type="PANTHER" id="PTHR12990">
    <property type="entry name" value="ARMET-LIKE PROTEIN"/>
    <property type="match status" value="1"/>
</dbReference>
<gene>
    <name evidence="9" type="ORF">PECUL_23A017522</name>
</gene>
<proteinExistence type="inferred from homology"/>
<dbReference type="GO" id="GO:0031175">
    <property type="term" value="P:neuron projection development"/>
    <property type="evidence" value="ECO:0007669"/>
    <property type="project" value="TreeGrafter"/>
</dbReference>
<sequence>MRSAVRLLVLGFYLGFPVRAASHAECEVCKEYLGRFYNSLTKRNIDLTPASIERELINTCKGSTGKENRLCYYLGATTDAATKILNEVTRPMSAHIPVDKICERLRKTDIQICELKYEKQLDLESMDLAKMKVAELRKILDGWGETCRACIEKTDFVELIKELAPKYTAGSQKADL</sequence>
<evidence type="ECO:0000256" key="2">
    <source>
        <dbReference type="ARBA" id="ARBA00005617"/>
    </source>
</evidence>
<evidence type="ECO:0000259" key="8">
    <source>
        <dbReference type="Pfam" id="PF20145"/>
    </source>
</evidence>
<accession>A0AAD1VZW6</accession>
<comment type="subcellular location">
    <subcellularLocation>
        <location evidence="1">Secreted</location>
    </subcellularLocation>
</comment>
<dbReference type="Proteomes" id="UP001295444">
    <property type="component" value="Chromosome 03"/>
</dbReference>
<dbReference type="PANTHER" id="PTHR12990:SF9">
    <property type="entry name" value="CEREBRAL DOPAMINE NEUROTROPHIC FACTOR"/>
    <property type="match status" value="1"/>
</dbReference>
<dbReference type="Pfam" id="PF20145">
    <property type="entry name" value="ARMET_N"/>
    <property type="match status" value="1"/>
</dbReference>
<evidence type="ECO:0000313" key="10">
    <source>
        <dbReference type="Proteomes" id="UP001295444"/>
    </source>
</evidence>
<evidence type="ECO:0000256" key="4">
    <source>
        <dbReference type="ARBA" id="ARBA00022729"/>
    </source>
</evidence>
<feature type="chain" id="PRO_5042203115" description="Cerebral dopamine neurotrophic factor" evidence="6">
    <location>
        <begin position="21"/>
        <end position="176"/>
    </location>
</feature>
<feature type="signal peptide" evidence="6">
    <location>
        <begin position="1"/>
        <end position="20"/>
    </location>
</feature>
<feature type="domain" description="ARMET N-terminal" evidence="8">
    <location>
        <begin position="25"/>
        <end position="121"/>
    </location>
</feature>
<feature type="domain" description="ARMET C-terminal" evidence="7">
    <location>
        <begin position="126"/>
        <end position="167"/>
    </location>
</feature>